<gene>
    <name evidence="1" type="ORF">AWC22_07580</name>
</gene>
<proteinExistence type="predicted"/>
<keyword evidence="2" id="KW-1185">Reference proteome</keyword>
<comment type="caution">
    <text evidence="1">The sequence shown here is derived from an EMBL/GenBank/DDBJ whole genome shotgun (WGS) entry which is preliminary data.</text>
</comment>
<dbReference type="EMBL" id="LQPQ01000260">
    <property type="protein sequence ID" value="ORW55537.1"/>
    <property type="molecule type" value="Genomic_DNA"/>
</dbReference>
<protein>
    <submittedName>
        <fullName evidence="1">Uncharacterized protein</fullName>
    </submittedName>
</protein>
<sequence>MASASGAKVIHLQSHPAWAAAQQRERQLQEEMRRHPAYLGRQRAAALGGDLAIGARNFAVCPSTDTPA</sequence>
<evidence type="ECO:0000313" key="1">
    <source>
        <dbReference type="EMBL" id="ORW55537.1"/>
    </source>
</evidence>
<accession>A0A1X2AW13</accession>
<dbReference type="RefSeq" id="WP_085253553.1">
    <property type="nucleotide sequence ID" value="NZ_CAJMWJ010000001.1"/>
</dbReference>
<name>A0A1X2AW13_9MYCO</name>
<organism evidence="1 2">
    <name type="scientific">Mycobacterium riyadhense</name>
    <dbReference type="NCBI Taxonomy" id="486698"/>
    <lineage>
        <taxon>Bacteria</taxon>
        <taxon>Bacillati</taxon>
        <taxon>Actinomycetota</taxon>
        <taxon>Actinomycetes</taxon>
        <taxon>Mycobacteriales</taxon>
        <taxon>Mycobacteriaceae</taxon>
        <taxon>Mycobacterium</taxon>
    </lineage>
</organism>
<reference evidence="1 2" key="1">
    <citation type="submission" date="2016-01" db="EMBL/GenBank/DDBJ databases">
        <title>The new phylogeny of the genus Mycobacterium.</title>
        <authorList>
            <person name="Tarcisio F."/>
            <person name="Conor M."/>
            <person name="Antonella G."/>
            <person name="Elisabetta G."/>
            <person name="Giulia F.S."/>
            <person name="Sara T."/>
            <person name="Anna F."/>
            <person name="Clotilde B."/>
            <person name="Roberto B."/>
            <person name="Veronica D.S."/>
            <person name="Fabio R."/>
            <person name="Monica P."/>
            <person name="Olivier J."/>
            <person name="Enrico T."/>
            <person name="Nicola S."/>
        </authorList>
    </citation>
    <scope>NUCLEOTIDE SEQUENCE [LARGE SCALE GENOMIC DNA]</scope>
    <source>
        <strain evidence="1 2">DSM 45176</strain>
    </source>
</reference>
<evidence type="ECO:0000313" key="2">
    <source>
        <dbReference type="Proteomes" id="UP000193087"/>
    </source>
</evidence>
<dbReference type="AlphaFoldDB" id="A0A1X2AW13"/>
<dbReference type="Proteomes" id="UP000193087">
    <property type="component" value="Unassembled WGS sequence"/>
</dbReference>
<dbReference type="GeneID" id="93495106"/>